<organism evidence="2 3">
    <name type="scientific">Agrilus planipennis</name>
    <name type="common">Emerald ash borer</name>
    <name type="synonym">Agrilus marcopoli</name>
    <dbReference type="NCBI Taxonomy" id="224129"/>
    <lineage>
        <taxon>Eukaryota</taxon>
        <taxon>Metazoa</taxon>
        <taxon>Ecdysozoa</taxon>
        <taxon>Arthropoda</taxon>
        <taxon>Hexapoda</taxon>
        <taxon>Insecta</taxon>
        <taxon>Pterygota</taxon>
        <taxon>Neoptera</taxon>
        <taxon>Endopterygota</taxon>
        <taxon>Coleoptera</taxon>
        <taxon>Polyphaga</taxon>
        <taxon>Elateriformia</taxon>
        <taxon>Buprestoidea</taxon>
        <taxon>Buprestidae</taxon>
        <taxon>Agrilinae</taxon>
        <taxon>Agrilus</taxon>
    </lineage>
</organism>
<dbReference type="Proteomes" id="UP000192223">
    <property type="component" value="Unplaced"/>
</dbReference>
<evidence type="ECO:0000256" key="1">
    <source>
        <dbReference type="SAM" id="MobiDB-lite"/>
    </source>
</evidence>
<protein>
    <submittedName>
        <fullName evidence="3">Twinkle protein, mitochondrial-like</fullName>
    </submittedName>
</protein>
<reference evidence="3" key="1">
    <citation type="submission" date="2025-08" db="UniProtKB">
        <authorList>
            <consortium name="RefSeq"/>
        </authorList>
    </citation>
    <scope>IDENTIFICATION</scope>
    <source>
        <tissue evidence="3">Entire body</tissue>
    </source>
</reference>
<evidence type="ECO:0000313" key="2">
    <source>
        <dbReference type="Proteomes" id="UP000192223"/>
    </source>
</evidence>
<dbReference type="GeneID" id="112905927"/>
<sequence>MRGKKYLQVAKNRYSGDLGIMALEFDKAGLSYASKKKKKITEKGEDDETKDHQPSLHL</sequence>
<keyword evidence="2" id="KW-1185">Reference proteome</keyword>
<gene>
    <name evidence="3" type="primary">LOC112905927</name>
</gene>
<dbReference type="InParanoid" id="A0A7F5RGL5"/>
<dbReference type="OrthoDB" id="275278at2759"/>
<dbReference type="RefSeq" id="XP_025835149.1">
    <property type="nucleotide sequence ID" value="XM_025979364.1"/>
</dbReference>
<feature type="region of interest" description="Disordered" evidence="1">
    <location>
        <begin position="37"/>
        <end position="58"/>
    </location>
</feature>
<evidence type="ECO:0000313" key="3">
    <source>
        <dbReference type="RefSeq" id="XP_025835149.1"/>
    </source>
</evidence>
<name>A0A7F5RGL5_AGRPL</name>
<accession>A0A7F5RGL5</accession>
<dbReference type="AlphaFoldDB" id="A0A7F5RGL5"/>
<feature type="compositionally biased region" description="Basic and acidic residues" evidence="1">
    <location>
        <begin position="49"/>
        <end position="58"/>
    </location>
</feature>
<proteinExistence type="predicted"/>
<dbReference type="KEGG" id="apln:112905927"/>